<comment type="caution">
    <text evidence="1">The sequence shown here is derived from an EMBL/GenBank/DDBJ whole genome shotgun (WGS) entry which is preliminary data.</text>
</comment>
<dbReference type="Proteomes" id="UP000564644">
    <property type="component" value="Unassembled WGS sequence"/>
</dbReference>
<evidence type="ECO:0000313" key="2">
    <source>
        <dbReference type="Proteomes" id="UP000564644"/>
    </source>
</evidence>
<organism evidence="1 2">
    <name type="scientific">Cohnella zeiphila</name>
    <dbReference type="NCBI Taxonomy" id="2761120"/>
    <lineage>
        <taxon>Bacteria</taxon>
        <taxon>Bacillati</taxon>
        <taxon>Bacillota</taxon>
        <taxon>Bacilli</taxon>
        <taxon>Bacillales</taxon>
        <taxon>Paenibacillaceae</taxon>
        <taxon>Cohnella</taxon>
    </lineage>
</organism>
<reference evidence="1 2" key="1">
    <citation type="submission" date="2020-08" db="EMBL/GenBank/DDBJ databases">
        <title>Cohnella phylogeny.</title>
        <authorList>
            <person name="Dunlap C."/>
        </authorList>
    </citation>
    <scope>NUCLEOTIDE SEQUENCE [LARGE SCALE GENOMIC DNA]</scope>
    <source>
        <strain evidence="1 2">CBP 2801</strain>
    </source>
</reference>
<sequence length="51" mass="6061">MFLLVLTLYITGYFVPFTAPYWPTVQKVNRALFQPISDFLLHFLQIRTENP</sequence>
<evidence type="ECO:0000313" key="1">
    <source>
        <dbReference type="EMBL" id="MBB6734195.1"/>
    </source>
</evidence>
<accession>A0A7X0SQB3</accession>
<dbReference type="EMBL" id="JACJVO010000032">
    <property type="protein sequence ID" value="MBB6734195.1"/>
    <property type="molecule type" value="Genomic_DNA"/>
</dbReference>
<protein>
    <submittedName>
        <fullName evidence="1">Uncharacterized protein</fullName>
    </submittedName>
</protein>
<gene>
    <name evidence="1" type="ORF">H7C18_25060</name>
</gene>
<name>A0A7X0SQB3_9BACL</name>
<dbReference type="RefSeq" id="WP_185131841.1">
    <property type="nucleotide sequence ID" value="NZ_JACJVO010000032.1"/>
</dbReference>
<proteinExistence type="predicted"/>
<dbReference type="AlphaFoldDB" id="A0A7X0SQB3"/>
<keyword evidence="2" id="KW-1185">Reference proteome</keyword>